<feature type="compositionally biased region" description="Polar residues" evidence="1">
    <location>
        <begin position="169"/>
        <end position="196"/>
    </location>
</feature>
<evidence type="ECO:0000256" key="1">
    <source>
        <dbReference type="SAM" id="MobiDB-lite"/>
    </source>
</evidence>
<accession>A0A6D2C2G0</accession>
<feature type="transmembrane region" description="Helical" evidence="2">
    <location>
        <begin position="109"/>
        <end position="131"/>
    </location>
</feature>
<gene>
    <name evidence="3" type="ORF">LS77_011390</name>
</gene>
<comment type="caution">
    <text evidence="3">The sequence shown here is derived from an EMBL/GenBank/DDBJ whole genome shotgun (WGS) entry which is preliminary data.</text>
</comment>
<feature type="transmembrane region" description="Helical" evidence="2">
    <location>
        <begin position="74"/>
        <end position="97"/>
    </location>
</feature>
<dbReference type="EMBL" id="JRPH02000082">
    <property type="protein sequence ID" value="TLE01846.1"/>
    <property type="molecule type" value="Genomic_DNA"/>
</dbReference>
<protein>
    <submittedName>
        <fullName evidence="3">Uncharacterized protein</fullName>
    </submittedName>
</protein>
<evidence type="ECO:0000313" key="3">
    <source>
        <dbReference type="EMBL" id="TLE01846.1"/>
    </source>
</evidence>
<keyword evidence="2" id="KW-1133">Transmembrane helix</keyword>
<organism evidence="3 4">
    <name type="scientific">Helicobacter bilis</name>
    <dbReference type="NCBI Taxonomy" id="37372"/>
    <lineage>
        <taxon>Bacteria</taxon>
        <taxon>Pseudomonadati</taxon>
        <taxon>Campylobacterota</taxon>
        <taxon>Epsilonproteobacteria</taxon>
        <taxon>Campylobacterales</taxon>
        <taxon>Helicobacteraceae</taxon>
        <taxon>Helicobacter</taxon>
    </lineage>
</organism>
<evidence type="ECO:0000256" key="2">
    <source>
        <dbReference type="SAM" id="Phobius"/>
    </source>
</evidence>
<proteinExistence type="predicted"/>
<sequence length="209" mass="24290">MYKKEMFLLFQSQNHNNKPLRIKSNMLKTIGNIIYDYYQFFILPFLSISIFYAMEYMSRGVEFFLDEKGVRWRFLSFCALMQFFVSLVVILSVSAIFKSDVLQEYQTLQLITIILLGTTPFNISILIWVAIKLEIYRHMQNRYKDELKDLINAESFIGQAIKANKANEDNNPLQDSKTSQVTNPASTLDSNMSQEGKAQAMRNNKDVST</sequence>
<evidence type="ECO:0000313" key="4">
    <source>
        <dbReference type="Proteomes" id="UP000029870"/>
    </source>
</evidence>
<keyword evidence="2" id="KW-0472">Membrane</keyword>
<reference evidence="3 4" key="1">
    <citation type="journal article" date="2014" name="Genome Announc.">
        <title>Draft genome sequences of eight enterohepatic helicobacter species isolated from both laboratory and wild rodents.</title>
        <authorList>
            <person name="Sheh A."/>
            <person name="Shen Z."/>
            <person name="Fox J.G."/>
        </authorList>
    </citation>
    <scope>NUCLEOTIDE SEQUENCE [LARGE SCALE GENOMIC DNA]</scope>
    <source>
        <strain evidence="3 4">Missouri</strain>
    </source>
</reference>
<feature type="region of interest" description="Disordered" evidence="1">
    <location>
        <begin position="167"/>
        <end position="209"/>
    </location>
</feature>
<dbReference type="AlphaFoldDB" id="A0A6D2C2G0"/>
<dbReference type="Proteomes" id="UP000029870">
    <property type="component" value="Unassembled WGS sequence"/>
</dbReference>
<keyword evidence="2" id="KW-0812">Transmembrane</keyword>
<name>A0A6D2C2G0_9HELI</name>
<feature type="transmembrane region" description="Helical" evidence="2">
    <location>
        <begin position="37"/>
        <end position="54"/>
    </location>
</feature>